<evidence type="ECO:0000313" key="2">
    <source>
        <dbReference type="EMBL" id="QFI62693.1"/>
    </source>
</evidence>
<dbReference type="AlphaFoldDB" id="A0A5P6NBY8"/>
<dbReference type="Proteomes" id="UP000325385">
    <property type="component" value="Chromosome"/>
</dbReference>
<sequence>MNNVVLAIGACAGLLTLAACDGQQEEPVAVETEAVAPAPVEEAQVAPEMAPAGGDVATDAVDAEAAATETAAPTEDATAPAE</sequence>
<evidence type="ECO:0000313" key="3">
    <source>
        <dbReference type="Proteomes" id="UP000325385"/>
    </source>
</evidence>
<dbReference type="EMBL" id="CP032228">
    <property type="protein sequence ID" value="QFI62693.1"/>
    <property type="molecule type" value="Genomic_DNA"/>
</dbReference>
<dbReference type="GeneID" id="69696633"/>
<organism evidence="2 3">
    <name type="scientific">Qipengyuania flava</name>
    <dbReference type="NCBI Taxonomy" id="192812"/>
    <lineage>
        <taxon>Bacteria</taxon>
        <taxon>Pseudomonadati</taxon>
        <taxon>Pseudomonadota</taxon>
        <taxon>Alphaproteobacteria</taxon>
        <taxon>Sphingomonadales</taxon>
        <taxon>Erythrobacteraceae</taxon>
        <taxon>Qipengyuania</taxon>
    </lineage>
</organism>
<proteinExistence type="predicted"/>
<protein>
    <submittedName>
        <fullName evidence="2">Uncharacterized protein</fullName>
    </submittedName>
</protein>
<name>A0A5P6NBY8_9SPHN</name>
<feature type="region of interest" description="Disordered" evidence="1">
    <location>
        <begin position="61"/>
        <end position="82"/>
    </location>
</feature>
<gene>
    <name evidence="2" type="ORF">D0Y83_04950</name>
</gene>
<dbReference type="RefSeq" id="WP_151885165.1">
    <property type="nucleotide sequence ID" value="NZ_CP032228.1"/>
</dbReference>
<reference evidence="3" key="1">
    <citation type="submission" date="2018-09" db="EMBL/GenBank/DDBJ databases">
        <title>Nocardia yunnanensis sp. nov., an actinomycete isolated from a soil sample.</title>
        <authorList>
            <person name="Zhang J."/>
        </authorList>
    </citation>
    <scope>NUCLEOTIDE SEQUENCE [LARGE SCALE GENOMIC DNA]</scope>
    <source>
        <strain evidence="3">21-3</strain>
    </source>
</reference>
<accession>A0A5P6NBY8</accession>
<evidence type="ECO:0000256" key="1">
    <source>
        <dbReference type="SAM" id="MobiDB-lite"/>
    </source>
</evidence>